<keyword evidence="2" id="KW-1185">Reference proteome</keyword>
<sequence>MPFASELESYRRDERLGHKLLTPEERLRLIRPYLPSPPSRSRSRSRTESNASKTRDEQKARLGVRRFLRRQYHILVFTLIHIFFSLYIRIRQAYHAVANRIHLVYYHHHRTPELIRRDVKGLRRLPKHLSVILTLEDQRRSGAGLEKLINEVTNVAAWCASAGIPQLSIYEKTGILKGYLKDTHQAISQEMHVYFGPNHPTVSLGAPHIPPLESDALPEDNDHHGSGSSDEDEEPRKHISIVLISAEDGRDSMVDLTKTLAEMSQRKKLNPADITPELVDAELTESVMSEPDLLILFSPYVELAGYPPWQIRLTEIFHVRDNQGVGYQVFYKGLRNFAEAQMRKGRRCLCKQAASIRIIEAGDDPGGIYEVDGDMIVFRCPIVRTGTAVLNRALFNKSVPIAAAALRDNRLINKYRKPFEASKEILYADRLSPIASHPDKELAKQGRKCLLLNPSVKPEAPDTWGPVLKDGVQKEDLTVFPYELQLDYNYWSYRDVMTSILPEELHDEVPSGFNIAGHVAHLNLRENYLPYKHIVAEIILDKNPQIKTVINKVDNVGSESEFRTFQYEVLAGPDDLNVQVSESDCVFEFDYSKVYWNSKLESEHRRLINMFRPGEVVCDVMAGIGPFAVPAGKKRVFVWANDKNPESVKCLEAAIKKNKVSPFVRPFCEDGRSFIHQAADSVLEASQKGECAVLTVKVKPPPATTSTPTPTMTTAATPSTNSSEPTDPPGPRPRTRPATQEERIPIPPTISHFVMNLPATAIEFLSSYRGVYAGREALFAPTAPTSTTTTTTTTPSSPLPPLPMIHVHGFSIKATDETPALDMCARISRELGFPVRPLVVDPATTAATTPAEILDRAAGSNEEKEGLVYVHRVRDVAPAKSMYCASFRLPREVAFAPRG</sequence>
<organism evidence="1 2">
    <name type="scientific">Chaetomium tenue</name>
    <dbReference type="NCBI Taxonomy" id="1854479"/>
    <lineage>
        <taxon>Eukaryota</taxon>
        <taxon>Fungi</taxon>
        <taxon>Dikarya</taxon>
        <taxon>Ascomycota</taxon>
        <taxon>Pezizomycotina</taxon>
        <taxon>Sordariomycetes</taxon>
        <taxon>Sordariomycetidae</taxon>
        <taxon>Sordariales</taxon>
        <taxon>Chaetomiaceae</taxon>
        <taxon>Chaetomium</taxon>
    </lineage>
</organism>
<comment type="caution">
    <text evidence="1">The sequence shown here is derived from an EMBL/GenBank/DDBJ whole genome shotgun (WGS) entry which is preliminary data.</text>
</comment>
<proteinExistence type="predicted"/>
<dbReference type="EMBL" id="JAGIZQ010000001">
    <property type="protein sequence ID" value="KAH6649995.1"/>
    <property type="molecule type" value="Genomic_DNA"/>
</dbReference>
<name>A0ACB7PM94_9PEZI</name>
<dbReference type="Proteomes" id="UP000724584">
    <property type="component" value="Unassembled WGS sequence"/>
</dbReference>
<evidence type="ECO:0000313" key="2">
    <source>
        <dbReference type="Proteomes" id="UP000724584"/>
    </source>
</evidence>
<evidence type="ECO:0000313" key="1">
    <source>
        <dbReference type="EMBL" id="KAH6649995.1"/>
    </source>
</evidence>
<protein>
    <submittedName>
        <fullName evidence="1">Undecaprenyl pyrophosphate protein</fullName>
    </submittedName>
</protein>
<reference evidence="1 2" key="1">
    <citation type="journal article" date="2021" name="Nat. Commun.">
        <title>Genetic determinants of endophytism in the Arabidopsis root mycobiome.</title>
        <authorList>
            <person name="Mesny F."/>
            <person name="Miyauchi S."/>
            <person name="Thiergart T."/>
            <person name="Pickel B."/>
            <person name="Atanasova L."/>
            <person name="Karlsson M."/>
            <person name="Huettel B."/>
            <person name="Barry K.W."/>
            <person name="Haridas S."/>
            <person name="Chen C."/>
            <person name="Bauer D."/>
            <person name="Andreopoulos W."/>
            <person name="Pangilinan J."/>
            <person name="LaButti K."/>
            <person name="Riley R."/>
            <person name="Lipzen A."/>
            <person name="Clum A."/>
            <person name="Drula E."/>
            <person name="Henrissat B."/>
            <person name="Kohler A."/>
            <person name="Grigoriev I.V."/>
            <person name="Martin F.M."/>
            <person name="Hacquard S."/>
        </authorList>
    </citation>
    <scope>NUCLEOTIDE SEQUENCE [LARGE SCALE GENOMIC DNA]</scope>
    <source>
        <strain evidence="1 2">MPI-SDFR-AT-0079</strain>
    </source>
</reference>
<gene>
    <name evidence="1" type="ORF">F5144DRAFT_477671</name>
</gene>
<accession>A0ACB7PM94</accession>